<accession>A0A1I0MY45</accession>
<protein>
    <submittedName>
        <fullName evidence="1">Uncharacterized protein</fullName>
    </submittedName>
</protein>
<reference evidence="1 2" key="1">
    <citation type="submission" date="2016-10" db="EMBL/GenBank/DDBJ databases">
        <authorList>
            <person name="de Groot N.N."/>
        </authorList>
    </citation>
    <scope>NUCLEOTIDE SEQUENCE [LARGE SCALE GENOMIC DNA]</scope>
    <source>
        <strain evidence="1 2">DSM 9179</strain>
    </source>
</reference>
<dbReference type="EMBL" id="FOJI01000002">
    <property type="protein sequence ID" value="SEV93720.1"/>
    <property type="molecule type" value="Genomic_DNA"/>
</dbReference>
<dbReference type="Proteomes" id="UP000199701">
    <property type="component" value="Unassembled WGS sequence"/>
</dbReference>
<gene>
    <name evidence="1" type="ORF">SAMN05421659_102245</name>
</gene>
<keyword evidence="2" id="KW-1185">Reference proteome</keyword>
<sequence length="37" mass="4383">MEKDKIKIDLVIEQLASLVWLQYKHDKEEGIENANIK</sequence>
<evidence type="ECO:0000313" key="1">
    <source>
        <dbReference type="EMBL" id="SEV93720.1"/>
    </source>
</evidence>
<name>A0A1I0MY45_9FIRM</name>
<organism evidence="1 2">
    <name type="scientific">[Clostridium] fimetarium</name>
    <dbReference type="NCBI Taxonomy" id="99656"/>
    <lineage>
        <taxon>Bacteria</taxon>
        <taxon>Bacillati</taxon>
        <taxon>Bacillota</taxon>
        <taxon>Clostridia</taxon>
        <taxon>Lachnospirales</taxon>
        <taxon>Lachnospiraceae</taxon>
    </lineage>
</organism>
<evidence type="ECO:0000313" key="2">
    <source>
        <dbReference type="Proteomes" id="UP000199701"/>
    </source>
</evidence>
<proteinExistence type="predicted"/>
<dbReference type="STRING" id="99656.SAMN05421659_102245"/>
<dbReference type="AlphaFoldDB" id="A0A1I0MY45"/>